<keyword evidence="4" id="KW-1185">Reference proteome</keyword>
<evidence type="ECO:0000313" key="4">
    <source>
        <dbReference type="Proteomes" id="UP001391051"/>
    </source>
</evidence>
<comment type="caution">
    <text evidence="3">The sequence shown here is derived from an EMBL/GenBank/DDBJ whole genome shotgun (WGS) entry which is preliminary data.</text>
</comment>
<gene>
    <name evidence="3" type="ORF">PG986_002481</name>
</gene>
<evidence type="ECO:0000313" key="3">
    <source>
        <dbReference type="EMBL" id="KAK7961656.1"/>
    </source>
</evidence>
<sequence>MASTQTLLDVLRSHSKVDCDTFDHEAAPISCYCIGGDVTDVWGLHHQAIAYGELARLDAHGGALHAELISSAVAYAQSHHAQHAGVGLAEFAVEVMMVKLALRIVPYLTGYSHIQTNPMYSYNRDKTIENARRIVAIFKDLDPKYDAKRVCIKIPATWEGMQACRELEKQGIATLATTMFCLEQAALASHAGCTYIAPYINELRVHFDETYVDEKKAFDFCGAAQRYYEKTGSRTQVLPASLTSIQEVMMLAGAHHITVSPPLLKKLSETPANPWEDDTGSVFKAASDSAFADYGAILDDESAWRLAFTRSAGGQSEGKIIQAINIFSEKQEKLEELVSAHT</sequence>
<dbReference type="InterPro" id="IPR001585">
    <property type="entry name" value="TAL/FSA"/>
</dbReference>
<dbReference type="PROSITE" id="PS00958">
    <property type="entry name" value="TRANSALDOLASE_2"/>
    <property type="match status" value="1"/>
</dbReference>
<keyword evidence="2" id="KW-0808">Transferase</keyword>
<comment type="function">
    <text evidence="2">Catalyzes the rate-limiting step of the non-oxidative phase in the pentose phosphate pathway. Catalyzes the reversible conversion of sedheptulose-7-phosphate and D-glyceraldehyde 3-phosphate into erythrose-4-phosphate and beta-D-fructose 6-phosphate.</text>
</comment>
<comment type="pathway">
    <text evidence="2">Carbohydrate degradation; pentose phosphate pathway; D-glyceraldehyde 3-phosphate and beta-D-fructose 6-phosphate from D-ribose 5-phosphate and D-xylulose 5-phosphate (non-oxidative stage): step 2/3.</text>
</comment>
<dbReference type="PANTHER" id="PTHR10683">
    <property type="entry name" value="TRANSALDOLASE"/>
    <property type="match status" value="1"/>
</dbReference>
<dbReference type="Pfam" id="PF00923">
    <property type="entry name" value="TAL_FSA"/>
    <property type="match status" value="1"/>
</dbReference>
<dbReference type="PANTHER" id="PTHR10683:SF34">
    <property type="entry name" value="TRANSALDOLASE"/>
    <property type="match status" value="1"/>
</dbReference>
<dbReference type="InterPro" id="IPR013785">
    <property type="entry name" value="Aldolase_TIM"/>
</dbReference>
<keyword evidence="1" id="KW-0704">Schiff base</keyword>
<dbReference type="Gene3D" id="3.20.20.70">
    <property type="entry name" value="Aldolase class I"/>
    <property type="match status" value="1"/>
</dbReference>
<dbReference type="EMBL" id="JAQQWE010000002">
    <property type="protein sequence ID" value="KAK7961656.1"/>
    <property type="molecule type" value="Genomic_DNA"/>
</dbReference>
<protein>
    <recommendedName>
        <fullName evidence="2">Transaldolase</fullName>
        <ecNumber evidence="2">2.2.1.2</ecNumber>
    </recommendedName>
</protein>
<evidence type="ECO:0000256" key="2">
    <source>
        <dbReference type="RuleBase" id="RU000501"/>
    </source>
</evidence>
<dbReference type="RefSeq" id="XP_066703767.1">
    <property type="nucleotide sequence ID" value="XM_066838703.1"/>
</dbReference>
<dbReference type="GeneID" id="92071765"/>
<evidence type="ECO:0000256" key="1">
    <source>
        <dbReference type="ARBA" id="ARBA00023270"/>
    </source>
</evidence>
<comment type="catalytic activity">
    <reaction evidence="2">
        <text>D-sedoheptulose 7-phosphate + D-glyceraldehyde 3-phosphate = D-erythrose 4-phosphate + beta-D-fructose 6-phosphate</text>
        <dbReference type="Rhea" id="RHEA:17053"/>
        <dbReference type="ChEBI" id="CHEBI:16897"/>
        <dbReference type="ChEBI" id="CHEBI:57483"/>
        <dbReference type="ChEBI" id="CHEBI:57634"/>
        <dbReference type="ChEBI" id="CHEBI:59776"/>
        <dbReference type="EC" id="2.2.1.2"/>
    </reaction>
</comment>
<reference evidence="3 4" key="1">
    <citation type="submission" date="2023-01" db="EMBL/GenBank/DDBJ databases">
        <title>Analysis of 21 Apiospora genomes using comparative genomics revels a genus with tremendous synthesis potential of carbohydrate active enzymes and secondary metabolites.</title>
        <authorList>
            <person name="Sorensen T."/>
        </authorList>
    </citation>
    <scope>NUCLEOTIDE SEQUENCE [LARGE SCALE GENOMIC DNA]</scope>
    <source>
        <strain evidence="3 4">CBS 24483</strain>
    </source>
</reference>
<name>A0ABR1QNY8_9PEZI</name>
<keyword evidence="2" id="KW-0570">Pentose shunt</keyword>
<dbReference type="SUPFAM" id="SSF51569">
    <property type="entry name" value="Aldolase"/>
    <property type="match status" value="1"/>
</dbReference>
<organism evidence="3 4">
    <name type="scientific">Apiospora aurea</name>
    <dbReference type="NCBI Taxonomy" id="335848"/>
    <lineage>
        <taxon>Eukaryota</taxon>
        <taxon>Fungi</taxon>
        <taxon>Dikarya</taxon>
        <taxon>Ascomycota</taxon>
        <taxon>Pezizomycotina</taxon>
        <taxon>Sordariomycetes</taxon>
        <taxon>Xylariomycetidae</taxon>
        <taxon>Amphisphaeriales</taxon>
        <taxon>Apiosporaceae</taxon>
        <taxon>Apiospora</taxon>
    </lineage>
</organism>
<proteinExistence type="predicted"/>
<dbReference type="EC" id="2.2.1.2" evidence="2"/>
<accession>A0ABR1QNY8</accession>
<dbReference type="InterPro" id="IPR018225">
    <property type="entry name" value="Transaldolase_AS"/>
</dbReference>
<dbReference type="Proteomes" id="UP001391051">
    <property type="component" value="Unassembled WGS sequence"/>
</dbReference>